<dbReference type="InterPro" id="IPR044049">
    <property type="entry name" value="EccD_transm"/>
</dbReference>
<keyword evidence="4 7" id="KW-0812">Transmembrane</keyword>
<feature type="transmembrane region" description="Helical" evidence="7">
    <location>
        <begin position="151"/>
        <end position="168"/>
    </location>
</feature>
<evidence type="ECO:0000256" key="1">
    <source>
        <dbReference type="ARBA" id="ARBA00004651"/>
    </source>
</evidence>
<evidence type="ECO:0000256" key="5">
    <source>
        <dbReference type="ARBA" id="ARBA00022989"/>
    </source>
</evidence>
<comment type="similarity">
    <text evidence="2">Belongs to the EccD/Snm4 family.</text>
</comment>
<sequence>MTTTPVAAGAGTGTELCRLTVAGPDGQADLAVPVTLPLSALLPVLVEHVVTDPRDRGAPWSLQRLGEDPLDPDGTPAGLDLHHGDVLYLRPSAEPLPSLHFDDIADGVAHVVRTLPGRWRPALTRGLCLTLAAAGAVALALALVGRGPGDFAGYGAGIAAVVFGAACVAGDRFGADRGTVLTSGLAALAMAALAGLAFRSAPGGGFDPGVPGILTAAGCVTAVGCALVALRAVPLLLPGTATVVAAATAAAVGLRHAFDWRTGQAAAVTAAALFVIGHFGPRLALRVARLRVPQLPHNAEELQEDIDPEPQERVERRVRTSTAFLDTLSLGFALCYGAAFWFLIHEHGWTGWALPLVFAGAILLRSRGLTGALQRVPTVVVGSAGLAALLLQQWSTGGPAQRGVAAALLLLTVLGLLAASWRLPTTRLLPVWGHSGDIAETLTATALLPLLLQLLHVYARLRAWAS</sequence>
<feature type="transmembrane region" description="Helical" evidence="7">
    <location>
        <begin position="323"/>
        <end position="344"/>
    </location>
</feature>
<evidence type="ECO:0000256" key="4">
    <source>
        <dbReference type="ARBA" id="ARBA00022692"/>
    </source>
</evidence>
<evidence type="ECO:0000256" key="2">
    <source>
        <dbReference type="ARBA" id="ARBA00006162"/>
    </source>
</evidence>
<dbReference type="Pfam" id="PF08817">
    <property type="entry name" value="YukD"/>
    <property type="match status" value="1"/>
</dbReference>
<evidence type="ECO:0000259" key="8">
    <source>
        <dbReference type="Pfam" id="PF19053"/>
    </source>
</evidence>
<feature type="transmembrane region" description="Helical" evidence="7">
    <location>
        <begin position="264"/>
        <end position="285"/>
    </location>
</feature>
<dbReference type="Proteomes" id="UP000199323">
    <property type="component" value="Unassembled WGS sequence"/>
</dbReference>
<feature type="transmembrane region" description="Helical" evidence="7">
    <location>
        <begin position="180"/>
        <end position="198"/>
    </location>
</feature>
<gene>
    <name evidence="9" type="ORF">SAMN05216251_10676</name>
</gene>
<protein>
    <submittedName>
        <fullName evidence="9">Type VII secretion integral membrane protein EccD</fullName>
    </submittedName>
</protein>
<comment type="subcellular location">
    <subcellularLocation>
        <location evidence="1">Cell membrane</location>
        <topology evidence="1">Multi-pass membrane protein</topology>
    </subcellularLocation>
</comment>
<feature type="transmembrane region" description="Helical" evidence="7">
    <location>
        <begin position="403"/>
        <end position="421"/>
    </location>
</feature>
<dbReference type="Pfam" id="PF19053">
    <property type="entry name" value="EccD"/>
    <property type="match status" value="1"/>
</dbReference>
<organism evidence="9 10">
    <name type="scientific">Actinacidiphila alni</name>
    <dbReference type="NCBI Taxonomy" id="380248"/>
    <lineage>
        <taxon>Bacteria</taxon>
        <taxon>Bacillati</taxon>
        <taxon>Actinomycetota</taxon>
        <taxon>Actinomycetes</taxon>
        <taxon>Kitasatosporales</taxon>
        <taxon>Streptomycetaceae</taxon>
        <taxon>Actinacidiphila</taxon>
    </lineage>
</organism>
<dbReference type="RefSeq" id="WP_093713472.1">
    <property type="nucleotide sequence ID" value="NZ_FONG01000006.1"/>
</dbReference>
<evidence type="ECO:0000313" key="9">
    <source>
        <dbReference type="EMBL" id="SFE89025.1"/>
    </source>
</evidence>
<reference evidence="9 10" key="1">
    <citation type="submission" date="2016-10" db="EMBL/GenBank/DDBJ databases">
        <authorList>
            <person name="de Groot N.N."/>
        </authorList>
    </citation>
    <scope>NUCLEOTIDE SEQUENCE [LARGE SCALE GENOMIC DNA]</scope>
    <source>
        <strain evidence="9 10">CGMCC 4.3510</strain>
    </source>
</reference>
<evidence type="ECO:0000313" key="10">
    <source>
        <dbReference type="Proteomes" id="UP000199323"/>
    </source>
</evidence>
<feature type="transmembrane region" description="Helical" evidence="7">
    <location>
        <begin position="210"/>
        <end position="230"/>
    </location>
</feature>
<dbReference type="InterPro" id="IPR024962">
    <property type="entry name" value="YukD-like"/>
</dbReference>
<dbReference type="AlphaFoldDB" id="A0A1I2E864"/>
<feature type="transmembrane region" description="Helical" evidence="7">
    <location>
        <begin position="372"/>
        <end position="391"/>
    </location>
</feature>
<keyword evidence="10" id="KW-1185">Reference proteome</keyword>
<keyword evidence="5 7" id="KW-1133">Transmembrane helix</keyword>
<dbReference type="InterPro" id="IPR006707">
    <property type="entry name" value="T7SS_EccD"/>
</dbReference>
<dbReference type="GO" id="GO:0005886">
    <property type="term" value="C:plasma membrane"/>
    <property type="evidence" value="ECO:0007669"/>
    <property type="project" value="UniProtKB-SubCell"/>
</dbReference>
<dbReference type="OrthoDB" id="4775372at2"/>
<feature type="transmembrane region" description="Helical" evidence="7">
    <location>
        <begin position="235"/>
        <end position="258"/>
    </location>
</feature>
<dbReference type="NCBIfam" id="TIGR03920">
    <property type="entry name" value="T7SS_EccD"/>
    <property type="match status" value="1"/>
</dbReference>
<evidence type="ECO:0000256" key="6">
    <source>
        <dbReference type="ARBA" id="ARBA00023136"/>
    </source>
</evidence>
<proteinExistence type="inferred from homology"/>
<evidence type="ECO:0000256" key="3">
    <source>
        <dbReference type="ARBA" id="ARBA00022475"/>
    </source>
</evidence>
<dbReference type="STRING" id="380248.SAMN05216251_10676"/>
<keyword evidence="6 7" id="KW-0472">Membrane</keyword>
<dbReference type="EMBL" id="FONG01000006">
    <property type="protein sequence ID" value="SFE89025.1"/>
    <property type="molecule type" value="Genomic_DNA"/>
</dbReference>
<name>A0A1I2E864_9ACTN</name>
<feature type="transmembrane region" description="Helical" evidence="7">
    <location>
        <begin position="122"/>
        <end position="145"/>
    </location>
</feature>
<dbReference type="PIRSF" id="PIRSF017804">
    <property type="entry name" value="Secretion_EccD1"/>
    <property type="match status" value="1"/>
</dbReference>
<evidence type="ECO:0000256" key="7">
    <source>
        <dbReference type="SAM" id="Phobius"/>
    </source>
</evidence>
<accession>A0A1I2E864</accession>
<dbReference type="Gene3D" id="3.10.20.90">
    <property type="entry name" value="Phosphatidylinositol 3-kinase Catalytic Subunit, Chain A, domain 1"/>
    <property type="match status" value="1"/>
</dbReference>
<keyword evidence="3" id="KW-1003">Cell membrane</keyword>
<feature type="domain" description="EccD-like transmembrane" evidence="8">
    <location>
        <begin position="124"/>
        <end position="463"/>
    </location>
</feature>